<evidence type="ECO:0000256" key="13">
    <source>
        <dbReference type="SAM" id="MobiDB-lite"/>
    </source>
</evidence>
<dbReference type="GO" id="GO:0005654">
    <property type="term" value="C:nucleoplasm"/>
    <property type="evidence" value="ECO:0007669"/>
    <property type="project" value="UniProtKB-SubCell"/>
</dbReference>
<protein>
    <recommendedName>
        <fullName evidence="14">THAP-type domain-containing protein</fullName>
    </recommendedName>
</protein>
<proteinExistence type="inferred from homology"/>
<evidence type="ECO:0000256" key="3">
    <source>
        <dbReference type="ARBA" id="ARBA00022723"/>
    </source>
</evidence>
<dbReference type="OrthoDB" id="6493801at2759"/>
<dbReference type="PANTHER" id="PTHR46600">
    <property type="entry name" value="THAP DOMAIN-CONTAINING"/>
    <property type="match status" value="1"/>
</dbReference>
<evidence type="ECO:0000256" key="12">
    <source>
        <dbReference type="PROSITE-ProRule" id="PRU00309"/>
    </source>
</evidence>
<keyword evidence="10" id="KW-0539">Nucleus</keyword>
<keyword evidence="16" id="KW-1185">Reference proteome</keyword>
<dbReference type="PANTHER" id="PTHR46600:SF1">
    <property type="entry name" value="THAP DOMAIN-CONTAINING PROTEIN 1"/>
    <property type="match status" value="1"/>
</dbReference>
<name>A0A8X6T6X9_NEPPI</name>
<evidence type="ECO:0000256" key="11">
    <source>
        <dbReference type="ARBA" id="ARBA00023306"/>
    </source>
</evidence>
<keyword evidence="11" id="KW-0131">Cell cycle</keyword>
<dbReference type="InterPro" id="IPR026516">
    <property type="entry name" value="THAP1/10"/>
</dbReference>
<accession>A0A8X6T6X9</accession>
<evidence type="ECO:0000256" key="2">
    <source>
        <dbReference type="ARBA" id="ARBA00006177"/>
    </source>
</evidence>
<dbReference type="SUPFAM" id="SSF57716">
    <property type="entry name" value="Glucocorticoid receptor-like (DNA-binding domain)"/>
    <property type="match status" value="1"/>
</dbReference>
<dbReference type="Pfam" id="PF05485">
    <property type="entry name" value="THAP"/>
    <property type="match status" value="1"/>
</dbReference>
<keyword evidence="9" id="KW-0804">Transcription</keyword>
<dbReference type="GO" id="GO:0006357">
    <property type="term" value="P:regulation of transcription by RNA polymerase II"/>
    <property type="evidence" value="ECO:0007669"/>
    <property type="project" value="TreeGrafter"/>
</dbReference>
<feature type="region of interest" description="Disordered" evidence="13">
    <location>
        <begin position="59"/>
        <end position="90"/>
    </location>
</feature>
<evidence type="ECO:0000256" key="10">
    <source>
        <dbReference type="ARBA" id="ARBA00023242"/>
    </source>
</evidence>
<evidence type="ECO:0000256" key="8">
    <source>
        <dbReference type="ARBA" id="ARBA00023125"/>
    </source>
</evidence>
<dbReference type="AlphaFoldDB" id="A0A8X6T6X9"/>
<evidence type="ECO:0000256" key="9">
    <source>
        <dbReference type="ARBA" id="ARBA00023163"/>
    </source>
</evidence>
<evidence type="ECO:0000256" key="5">
    <source>
        <dbReference type="ARBA" id="ARBA00022833"/>
    </source>
</evidence>
<keyword evidence="8 12" id="KW-0238">DNA-binding</keyword>
<comment type="similarity">
    <text evidence="2">Belongs to the THAP1 family.</text>
</comment>
<dbReference type="InterPro" id="IPR006612">
    <property type="entry name" value="THAP_Znf"/>
</dbReference>
<evidence type="ECO:0000313" key="16">
    <source>
        <dbReference type="Proteomes" id="UP000887013"/>
    </source>
</evidence>
<evidence type="ECO:0000313" key="15">
    <source>
        <dbReference type="EMBL" id="GFS78208.1"/>
    </source>
</evidence>
<gene>
    <name evidence="15" type="ORF">NPIL_338981</name>
</gene>
<comment type="caution">
    <text evidence="15">The sequence shown here is derived from an EMBL/GenBank/DDBJ whole genome shotgun (WGS) entry which is preliminary data.</text>
</comment>
<sequence>MRRANFQPTPCTKICSDHFEDSCFVYQPFTNRRQLKPGSIPTIFVFSKGTSSRRIMERCPPTKRKRRVMKSETCKASTSTEADERKESTETWTEMIKESSKVSAETQIVSFSEEINTLAQKKSQVSGF</sequence>
<keyword evidence="7" id="KW-0175">Coiled coil</keyword>
<dbReference type="Proteomes" id="UP000887013">
    <property type="component" value="Unassembled WGS sequence"/>
</dbReference>
<keyword evidence="6" id="KW-0805">Transcription regulation</keyword>
<feature type="domain" description="THAP-type" evidence="14">
    <location>
        <begin position="1"/>
        <end position="44"/>
    </location>
</feature>
<organism evidence="15 16">
    <name type="scientific">Nephila pilipes</name>
    <name type="common">Giant wood spider</name>
    <name type="synonym">Nephila maculata</name>
    <dbReference type="NCBI Taxonomy" id="299642"/>
    <lineage>
        <taxon>Eukaryota</taxon>
        <taxon>Metazoa</taxon>
        <taxon>Ecdysozoa</taxon>
        <taxon>Arthropoda</taxon>
        <taxon>Chelicerata</taxon>
        <taxon>Arachnida</taxon>
        <taxon>Araneae</taxon>
        <taxon>Araneomorphae</taxon>
        <taxon>Entelegynae</taxon>
        <taxon>Araneoidea</taxon>
        <taxon>Nephilidae</taxon>
        <taxon>Nephila</taxon>
    </lineage>
</organism>
<keyword evidence="5" id="KW-0862">Zinc</keyword>
<evidence type="ECO:0000256" key="4">
    <source>
        <dbReference type="ARBA" id="ARBA00022771"/>
    </source>
</evidence>
<dbReference type="GO" id="GO:0003700">
    <property type="term" value="F:DNA-binding transcription factor activity"/>
    <property type="evidence" value="ECO:0007669"/>
    <property type="project" value="TreeGrafter"/>
</dbReference>
<keyword evidence="4 12" id="KW-0863">Zinc-finger</keyword>
<evidence type="ECO:0000256" key="7">
    <source>
        <dbReference type="ARBA" id="ARBA00023054"/>
    </source>
</evidence>
<dbReference type="GO" id="GO:0008270">
    <property type="term" value="F:zinc ion binding"/>
    <property type="evidence" value="ECO:0007669"/>
    <property type="project" value="UniProtKB-KW"/>
</dbReference>
<dbReference type="PROSITE" id="PS50950">
    <property type="entry name" value="ZF_THAP"/>
    <property type="match status" value="1"/>
</dbReference>
<reference evidence="15" key="1">
    <citation type="submission" date="2020-08" db="EMBL/GenBank/DDBJ databases">
        <title>Multicomponent nature underlies the extraordinary mechanical properties of spider dragline silk.</title>
        <authorList>
            <person name="Kono N."/>
            <person name="Nakamura H."/>
            <person name="Mori M."/>
            <person name="Yoshida Y."/>
            <person name="Ohtoshi R."/>
            <person name="Malay A.D."/>
            <person name="Moran D.A.P."/>
            <person name="Tomita M."/>
            <person name="Numata K."/>
            <person name="Arakawa K."/>
        </authorList>
    </citation>
    <scope>NUCLEOTIDE SEQUENCE</scope>
</reference>
<keyword evidence="3" id="KW-0479">Metal-binding</keyword>
<evidence type="ECO:0000256" key="6">
    <source>
        <dbReference type="ARBA" id="ARBA00023015"/>
    </source>
</evidence>
<dbReference type="EMBL" id="BMAW01051037">
    <property type="protein sequence ID" value="GFS78208.1"/>
    <property type="molecule type" value="Genomic_DNA"/>
</dbReference>
<evidence type="ECO:0000256" key="1">
    <source>
        <dbReference type="ARBA" id="ARBA00004642"/>
    </source>
</evidence>
<dbReference type="GO" id="GO:0000978">
    <property type="term" value="F:RNA polymerase II cis-regulatory region sequence-specific DNA binding"/>
    <property type="evidence" value="ECO:0007669"/>
    <property type="project" value="TreeGrafter"/>
</dbReference>
<comment type="subcellular location">
    <subcellularLocation>
        <location evidence="1">Nucleus</location>
        <location evidence="1">Nucleoplasm</location>
    </subcellularLocation>
</comment>
<evidence type="ECO:0000259" key="14">
    <source>
        <dbReference type="PROSITE" id="PS50950"/>
    </source>
</evidence>